<evidence type="ECO:0000256" key="1">
    <source>
        <dbReference type="ARBA" id="ARBA00022553"/>
    </source>
</evidence>
<dbReference type="PROSITE" id="PS51082">
    <property type="entry name" value="WH2"/>
    <property type="match status" value="1"/>
</dbReference>
<feature type="compositionally biased region" description="Pro residues" evidence="2">
    <location>
        <begin position="382"/>
        <end position="391"/>
    </location>
</feature>
<feature type="domain" description="WH1" evidence="3">
    <location>
        <begin position="17"/>
        <end position="129"/>
    </location>
</feature>
<feature type="compositionally biased region" description="Gly residues" evidence="2">
    <location>
        <begin position="594"/>
        <end position="609"/>
    </location>
</feature>
<dbReference type="InterPro" id="IPR000697">
    <property type="entry name" value="WH1/EVH1_dom"/>
</dbReference>
<sequence length="643" mass="67420">MHSVLSDHDKETVKRTIPKSANKIQAVAVARLYVAYPNKQKWVYTGLQGAAVLANDLVGNTYWIKLVDISDSNRGVIWDQEIYDPFYYNQDRTFFHSFELEDCLAGLSFVDEKEARQFKKKIDDREKNASKATKATSFQGTGPGPQTTAGGLANGKPHHRFGLGNLLHGQRSSSAPHNTPPPQSQSIIPPRQVSELGSISPKGDRAASLDTVDPSWRGILGELLEMGITEDQIEENSDFIKDYIEQRNASVDPTMAVTDGAANDASGNRRAKAPPPPPPGAPSGRIESISPQHTGSTVASKRGPAPALPQPRRSRQDTASFVSQRKSPSPPQSPERTASLPRTGFQFRAPPPIADAGKFANAPNPSLPKRPRATSNVANPGSHPPPRPPKTPMEEEETKTKFGVPPSFEADRRSSEAPPPRPSRAPLAPARAPIQPSQGHSVPPATAVPPPLPPKTPNVQASVSGPPPPPPLPQRDAVATPPPPPPPPLPDISRPAPSAPTASGPPPPLPPSSGAPPPPPLPSSSGPPPPPLPPGHQSAAAPPLPKPTGGRGDLLASIRGSGGIGGGRLKRVSSQEKRDRSAAVVPGAAPSAPLGGGAPPATSGGGGLGDVLAAALSQRNKKVSASDDEDDDDDDWGEPPKRR</sequence>
<gene>
    <name evidence="5" type="ORF">N7G274_004399</name>
</gene>
<dbReference type="Gene3D" id="2.30.29.30">
    <property type="entry name" value="Pleckstrin-homology domain (PH domain)/Phosphotyrosine-binding domain (PTB)"/>
    <property type="match status" value="1"/>
</dbReference>
<dbReference type="InterPro" id="IPR003124">
    <property type="entry name" value="WH2_dom"/>
</dbReference>
<dbReference type="Pfam" id="PF00568">
    <property type="entry name" value="WH1"/>
    <property type="match status" value="1"/>
</dbReference>
<evidence type="ECO:0000313" key="6">
    <source>
        <dbReference type="Proteomes" id="UP001590950"/>
    </source>
</evidence>
<dbReference type="InterPro" id="IPR011993">
    <property type="entry name" value="PH-like_dom_sf"/>
</dbReference>
<evidence type="ECO:0000256" key="2">
    <source>
        <dbReference type="SAM" id="MobiDB-lite"/>
    </source>
</evidence>
<feature type="region of interest" description="Disordered" evidence="2">
    <location>
        <begin position="251"/>
        <end position="643"/>
    </location>
</feature>
<comment type="caution">
    <text evidence="5">The sequence shown here is derived from an EMBL/GenBank/DDBJ whole genome shotgun (WGS) entry which is preliminary data.</text>
</comment>
<keyword evidence="6" id="KW-1185">Reference proteome</keyword>
<dbReference type="PANTHER" id="PTHR45691:SF6">
    <property type="entry name" value="PROTEIN DIAPHANOUS"/>
    <property type="match status" value="1"/>
</dbReference>
<feature type="compositionally biased region" description="Polar residues" evidence="2">
    <location>
        <begin position="289"/>
        <end position="299"/>
    </location>
</feature>
<dbReference type="PROSITE" id="PS50229">
    <property type="entry name" value="WH1"/>
    <property type="match status" value="1"/>
</dbReference>
<feature type="compositionally biased region" description="Pro residues" evidence="2">
    <location>
        <begin position="446"/>
        <end position="456"/>
    </location>
</feature>
<evidence type="ECO:0008006" key="7">
    <source>
        <dbReference type="Google" id="ProtNLM"/>
    </source>
</evidence>
<dbReference type="Proteomes" id="UP001590950">
    <property type="component" value="Unassembled WGS sequence"/>
</dbReference>
<feature type="compositionally biased region" description="Low complexity" evidence="2">
    <location>
        <begin position="582"/>
        <end position="593"/>
    </location>
</feature>
<dbReference type="SMART" id="SM00461">
    <property type="entry name" value="WH1"/>
    <property type="match status" value="1"/>
</dbReference>
<organism evidence="5 6">
    <name type="scientific">Stereocaulon virgatum</name>
    <dbReference type="NCBI Taxonomy" id="373712"/>
    <lineage>
        <taxon>Eukaryota</taxon>
        <taxon>Fungi</taxon>
        <taxon>Dikarya</taxon>
        <taxon>Ascomycota</taxon>
        <taxon>Pezizomycotina</taxon>
        <taxon>Lecanoromycetes</taxon>
        <taxon>OSLEUM clade</taxon>
        <taxon>Lecanoromycetidae</taxon>
        <taxon>Lecanorales</taxon>
        <taxon>Lecanorineae</taxon>
        <taxon>Stereocaulaceae</taxon>
        <taxon>Stereocaulon</taxon>
    </lineage>
</organism>
<evidence type="ECO:0000313" key="5">
    <source>
        <dbReference type="EMBL" id="KAL2042640.1"/>
    </source>
</evidence>
<proteinExistence type="predicted"/>
<dbReference type="CDD" id="cd01205">
    <property type="entry name" value="EVH1_WASP-like"/>
    <property type="match status" value="1"/>
</dbReference>
<dbReference type="InterPro" id="IPR036936">
    <property type="entry name" value="CRIB_dom_sf"/>
</dbReference>
<feature type="region of interest" description="Disordered" evidence="2">
    <location>
        <begin position="121"/>
        <end position="210"/>
    </location>
</feature>
<evidence type="ECO:0000259" key="3">
    <source>
        <dbReference type="PROSITE" id="PS50229"/>
    </source>
</evidence>
<keyword evidence="1" id="KW-0597">Phosphoprotein</keyword>
<feature type="compositionally biased region" description="Pro residues" evidence="2">
    <location>
        <begin position="480"/>
        <end position="490"/>
    </location>
</feature>
<dbReference type="Gene3D" id="3.90.810.10">
    <property type="entry name" value="CRIB domain"/>
    <property type="match status" value="1"/>
</dbReference>
<dbReference type="PANTHER" id="PTHR45691">
    <property type="entry name" value="PROTEIN DIAPHANOUS"/>
    <property type="match status" value="1"/>
</dbReference>
<feature type="compositionally biased region" description="Acidic residues" evidence="2">
    <location>
        <begin position="626"/>
        <end position="637"/>
    </location>
</feature>
<dbReference type="InterPro" id="IPR033927">
    <property type="entry name" value="WASPfam_EVH1"/>
</dbReference>
<reference evidence="5 6" key="1">
    <citation type="submission" date="2024-09" db="EMBL/GenBank/DDBJ databases">
        <title>Rethinking Asexuality: The Enigmatic Case of Functional Sexual Genes in Lepraria (Stereocaulaceae).</title>
        <authorList>
            <person name="Doellman M."/>
            <person name="Sun Y."/>
            <person name="Barcenas-Pena A."/>
            <person name="Lumbsch H.T."/>
            <person name="Grewe F."/>
        </authorList>
    </citation>
    <scope>NUCLEOTIDE SEQUENCE [LARGE SCALE GENOMIC DNA]</scope>
    <source>
        <strain evidence="5 6">Mercado 3170</strain>
    </source>
</reference>
<evidence type="ECO:0000259" key="4">
    <source>
        <dbReference type="PROSITE" id="PS51082"/>
    </source>
</evidence>
<feature type="compositionally biased region" description="Low complexity" evidence="2">
    <location>
        <begin position="424"/>
        <end position="433"/>
    </location>
</feature>
<protein>
    <recommendedName>
        <fullName evidence="7">WH1-domain-containing protein</fullName>
    </recommendedName>
</protein>
<feature type="compositionally biased region" description="Pro residues" evidence="2">
    <location>
        <begin position="503"/>
        <end position="534"/>
    </location>
</feature>
<dbReference type="SUPFAM" id="SSF50729">
    <property type="entry name" value="PH domain-like"/>
    <property type="match status" value="1"/>
</dbReference>
<dbReference type="InterPro" id="IPR051412">
    <property type="entry name" value="Formin_Homology_Diaphanous_sf"/>
</dbReference>
<feature type="domain" description="WH2" evidence="4">
    <location>
        <begin position="550"/>
        <end position="572"/>
    </location>
</feature>
<dbReference type="EMBL" id="JBEFKJ010000013">
    <property type="protein sequence ID" value="KAL2042640.1"/>
    <property type="molecule type" value="Genomic_DNA"/>
</dbReference>
<name>A0ABR4AAY0_9LECA</name>
<accession>A0ABR4AAY0</accession>
<feature type="compositionally biased region" description="Low complexity" evidence="2">
    <location>
        <begin position="491"/>
        <end position="502"/>
    </location>
</feature>